<feature type="transmembrane region" description="Helical" evidence="1">
    <location>
        <begin position="9"/>
        <end position="38"/>
    </location>
</feature>
<evidence type="ECO:0000313" key="3">
    <source>
        <dbReference type="Proteomes" id="UP000178501"/>
    </source>
</evidence>
<name>A0A1G1YJU2_9BACT</name>
<keyword evidence="1" id="KW-0812">Transmembrane</keyword>
<feature type="transmembrane region" description="Helical" evidence="1">
    <location>
        <begin position="96"/>
        <end position="117"/>
    </location>
</feature>
<feature type="transmembrane region" description="Helical" evidence="1">
    <location>
        <begin position="44"/>
        <end position="65"/>
    </location>
</feature>
<reference evidence="2 3" key="1">
    <citation type="journal article" date="2016" name="Nat. Commun.">
        <title>Thousands of microbial genomes shed light on interconnected biogeochemical processes in an aquifer system.</title>
        <authorList>
            <person name="Anantharaman K."/>
            <person name="Brown C.T."/>
            <person name="Hug L.A."/>
            <person name="Sharon I."/>
            <person name="Castelle C.J."/>
            <person name="Probst A.J."/>
            <person name="Thomas B.C."/>
            <person name="Singh A."/>
            <person name="Wilkins M.J."/>
            <person name="Karaoz U."/>
            <person name="Brodie E.L."/>
            <person name="Williams K.H."/>
            <person name="Hubbard S.S."/>
            <person name="Banfield J.F."/>
        </authorList>
    </citation>
    <scope>NUCLEOTIDE SEQUENCE [LARGE SCALE GENOMIC DNA]</scope>
</reference>
<proteinExistence type="predicted"/>
<evidence type="ECO:0008006" key="4">
    <source>
        <dbReference type="Google" id="ProtNLM"/>
    </source>
</evidence>
<accession>A0A1G1YJU2</accession>
<dbReference type="EMBL" id="MHIK01000005">
    <property type="protein sequence ID" value="OGY52603.1"/>
    <property type="molecule type" value="Genomic_DNA"/>
</dbReference>
<evidence type="ECO:0000256" key="1">
    <source>
        <dbReference type="SAM" id="Phobius"/>
    </source>
</evidence>
<sequence length="123" mass="13997">MENTQKNPVLWKIVVILLFVVGSMELLFIILGLFGAIVLNRIDWLLGGIFNLAISIGYLLSAYGLMKVRKWALLMLIAVISLKFAAYIVGYFNTKVISFETIIEILIGAFILIYLILLRKRFK</sequence>
<evidence type="ECO:0000313" key="2">
    <source>
        <dbReference type="EMBL" id="OGY52603.1"/>
    </source>
</evidence>
<keyword evidence="1" id="KW-1133">Transmembrane helix</keyword>
<keyword evidence="1" id="KW-0472">Membrane</keyword>
<gene>
    <name evidence="2" type="ORF">A3J65_04170</name>
</gene>
<comment type="caution">
    <text evidence="2">The sequence shown here is derived from an EMBL/GenBank/DDBJ whole genome shotgun (WGS) entry which is preliminary data.</text>
</comment>
<organism evidence="2 3">
    <name type="scientific">Candidatus Buchananbacteria bacterium RIFCSPHIGHO2_02_FULL_45_11b</name>
    <dbReference type="NCBI Taxonomy" id="1797541"/>
    <lineage>
        <taxon>Bacteria</taxon>
        <taxon>Candidatus Buchananiibacteriota</taxon>
    </lineage>
</organism>
<dbReference type="AlphaFoldDB" id="A0A1G1YJU2"/>
<feature type="transmembrane region" description="Helical" evidence="1">
    <location>
        <begin position="72"/>
        <end position="90"/>
    </location>
</feature>
<dbReference type="Proteomes" id="UP000178501">
    <property type="component" value="Unassembled WGS sequence"/>
</dbReference>
<protein>
    <recommendedName>
        <fullName evidence="4">DUF2127 domain-containing protein</fullName>
    </recommendedName>
</protein>